<feature type="transmembrane region" description="Helical" evidence="6">
    <location>
        <begin position="74"/>
        <end position="92"/>
    </location>
</feature>
<evidence type="ECO:0000313" key="7">
    <source>
        <dbReference type="EMBL" id="PSL01882.1"/>
    </source>
</evidence>
<proteinExistence type="predicted"/>
<evidence type="ECO:0000256" key="4">
    <source>
        <dbReference type="ARBA" id="ARBA00022989"/>
    </source>
</evidence>
<dbReference type="CDD" id="cd16914">
    <property type="entry name" value="EcfT"/>
    <property type="match status" value="1"/>
</dbReference>
<sequence length="272" mass="27842">MDQDMTLLQTRISIDAGAPLARRNPVAKLAAAFVPAVMLLVTVDVVTAGVVLAAAVASVPAWGIGWRALFRRAWPLSVAVVTVAAGNAVFTGTKSGTALIDVGALLVTTDSVGVGLAAGLRVAGIALPGVLAVLTIDPVDLADSLARQLRVPARFAYGSLAALRLAPVMAAEWEILGRARRARGFGGDRNPVTAVRVFGGRVFALLVGAVRRGTRLAVAMDARGFDAVHTRTSARQARFGRADAALLAGSALLTAAAVVLAVAAGTWNPILS</sequence>
<dbReference type="InterPro" id="IPR003339">
    <property type="entry name" value="ABC/ECF_trnsptr_transmembrane"/>
</dbReference>
<keyword evidence="2" id="KW-1003">Cell membrane</keyword>
<dbReference type="PANTHER" id="PTHR34857:SF2">
    <property type="entry name" value="SLL0384 PROTEIN"/>
    <property type="match status" value="1"/>
</dbReference>
<dbReference type="GO" id="GO:0005886">
    <property type="term" value="C:plasma membrane"/>
    <property type="evidence" value="ECO:0007669"/>
    <property type="project" value="UniProtKB-ARBA"/>
</dbReference>
<keyword evidence="4 6" id="KW-1133">Transmembrane helix</keyword>
<dbReference type="Pfam" id="PF02361">
    <property type="entry name" value="CbiQ"/>
    <property type="match status" value="1"/>
</dbReference>
<evidence type="ECO:0000313" key="8">
    <source>
        <dbReference type="Proteomes" id="UP000243528"/>
    </source>
</evidence>
<evidence type="ECO:0000256" key="3">
    <source>
        <dbReference type="ARBA" id="ARBA00022692"/>
    </source>
</evidence>
<comment type="subcellular location">
    <subcellularLocation>
        <location evidence="1">Membrane</location>
        <topology evidence="1">Multi-pass membrane protein</topology>
    </subcellularLocation>
</comment>
<organism evidence="7 8">
    <name type="scientific">Haloactinopolyspora alba</name>
    <dbReference type="NCBI Taxonomy" id="648780"/>
    <lineage>
        <taxon>Bacteria</taxon>
        <taxon>Bacillati</taxon>
        <taxon>Actinomycetota</taxon>
        <taxon>Actinomycetes</taxon>
        <taxon>Jiangellales</taxon>
        <taxon>Jiangellaceae</taxon>
        <taxon>Haloactinopolyspora</taxon>
    </lineage>
</organism>
<protein>
    <submittedName>
        <fullName evidence="7">Energy-coupling factor transport system permease protein</fullName>
    </submittedName>
</protein>
<dbReference type="AlphaFoldDB" id="A0A2P8DXG4"/>
<dbReference type="PANTHER" id="PTHR34857">
    <property type="entry name" value="SLL0384 PROTEIN"/>
    <property type="match status" value="1"/>
</dbReference>
<evidence type="ECO:0000256" key="2">
    <source>
        <dbReference type="ARBA" id="ARBA00022475"/>
    </source>
</evidence>
<feature type="transmembrane region" description="Helical" evidence="6">
    <location>
        <begin position="112"/>
        <end position="134"/>
    </location>
</feature>
<evidence type="ECO:0000256" key="5">
    <source>
        <dbReference type="ARBA" id="ARBA00023136"/>
    </source>
</evidence>
<feature type="transmembrane region" description="Helical" evidence="6">
    <location>
        <begin position="244"/>
        <end position="267"/>
    </location>
</feature>
<keyword evidence="3 6" id="KW-0812">Transmembrane</keyword>
<reference evidence="7 8" key="1">
    <citation type="submission" date="2018-03" db="EMBL/GenBank/DDBJ databases">
        <title>Genomic Encyclopedia of Archaeal and Bacterial Type Strains, Phase II (KMG-II): from individual species to whole genera.</title>
        <authorList>
            <person name="Goeker M."/>
        </authorList>
    </citation>
    <scope>NUCLEOTIDE SEQUENCE [LARGE SCALE GENOMIC DNA]</scope>
    <source>
        <strain evidence="7 8">DSM 45211</strain>
    </source>
</reference>
<keyword evidence="8" id="KW-1185">Reference proteome</keyword>
<accession>A0A2P8DXG4</accession>
<keyword evidence="5 6" id="KW-0472">Membrane</keyword>
<feature type="transmembrane region" description="Helical" evidence="6">
    <location>
        <begin position="193"/>
        <end position="210"/>
    </location>
</feature>
<name>A0A2P8DXG4_9ACTN</name>
<feature type="transmembrane region" description="Helical" evidence="6">
    <location>
        <begin position="29"/>
        <end position="62"/>
    </location>
</feature>
<evidence type="ECO:0000256" key="6">
    <source>
        <dbReference type="SAM" id="Phobius"/>
    </source>
</evidence>
<dbReference type="EMBL" id="PYGE01000012">
    <property type="protein sequence ID" value="PSL01882.1"/>
    <property type="molecule type" value="Genomic_DNA"/>
</dbReference>
<evidence type="ECO:0000256" key="1">
    <source>
        <dbReference type="ARBA" id="ARBA00004141"/>
    </source>
</evidence>
<dbReference type="Proteomes" id="UP000243528">
    <property type="component" value="Unassembled WGS sequence"/>
</dbReference>
<gene>
    <name evidence="7" type="ORF">CLV30_112121</name>
</gene>
<feature type="transmembrane region" description="Helical" evidence="6">
    <location>
        <begin position="155"/>
        <end position="173"/>
    </location>
</feature>
<dbReference type="InterPro" id="IPR051611">
    <property type="entry name" value="ECF_transporter_component"/>
</dbReference>
<comment type="caution">
    <text evidence="7">The sequence shown here is derived from an EMBL/GenBank/DDBJ whole genome shotgun (WGS) entry which is preliminary data.</text>
</comment>